<keyword evidence="1" id="KW-0812">Transmembrane</keyword>
<evidence type="ECO:0000313" key="3">
    <source>
        <dbReference type="Proteomes" id="UP000324832"/>
    </source>
</evidence>
<name>A0A5E4R0T3_9NEOP</name>
<protein>
    <submittedName>
        <fullName evidence="2">Uncharacterized protein</fullName>
    </submittedName>
</protein>
<dbReference type="AlphaFoldDB" id="A0A5E4R0T3"/>
<dbReference type="Proteomes" id="UP000324832">
    <property type="component" value="Unassembled WGS sequence"/>
</dbReference>
<reference evidence="2 3" key="1">
    <citation type="submission" date="2017-07" db="EMBL/GenBank/DDBJ databases">
        <authorList>
            <person name="Talla V."/>
            <person name="Backstrom N."/>
        </authorList>
    </citation>
    <scope>NUCLEOTIDE SEQUENCE [LARGE SCALE GENOMIC DNA]</scope>
</reference>
<evidence type="ECO:0000256" key="1">
    <source>
        <dbReference type="SAM" id="Phobius"/>
    </source>
</evidence>
<dbReference type="EMBL" id="FZQP02006815">
    <property type="protein sequence ID" value="VVD03891.1"/>
    <property type="molecule type" value="Genomic_DNA"/>
</dbReference>
<proteinExistence type="predicted"/>
<accession>A0A5E4R0T3</accession>
<keyword evidence="1" id="KW-1133">Transmembrane helix</keyword>
<feature type="transmembrane region" description="Helical" evidence="1">
    <location>
        <begin position="67"/>
        <end position="85"/>
    </location>
</feature>
<sequence length="96" mass="11344">MFPLFLELIQTKQSCRPKKSCLPKGSDLLSRIVPDSNQRNSNNLKFYRDQTVEIIVHSTYYNDLYKYEFYLIMKFLFLLLSLLIASQLRGAENKQC</sequence>
<evidence type="ECO:0000313" key="2">
    <source>
        <dbReference type="EMBL" id="VVD03891.1"/>
    </source>
</evidence>
<keyword evidence="3" id="KW-1185">Reference proteome</keyword>
<keyword evidence="1" id="KW-0472">Membrane</keyword>
<gene>
    <name evidence="2" type="ORF">LSINAPIS_LOCUS13783</name>
</gene>
<organism evidence="2 3">
    <name type="scientific">Leptidea sinapis</name>
    <dbReference type="NCBI Taxonomy" id="189913"/>
    <lineage>
        <taxon>Eukaryota</taxon>
        <taxon>Metazoa</taxon>
        <taxon>Ecdysozoa</taxon>
        <taxon>Arthropoda</taxon>
        <taxon>Hexapoda</taxon>
        <taxon>Insecta</taxon>
        <taxon>Pterygota</taxon>
        <taxon>Neoptera</taxon>
        <taxon>Endopterygota</taxon>
        <taxon>Lepidoptera</taxon>
        <taxon>Glossata</taxon>
        <taxon>Ditrysia</taxon>
        <taxon>Papilionoidea</taxon>
        <taxon>Pieridae</taxon>
        <taxon>Dismorphiinae</taxon>
        <taxon>Leptidea</taxon>
    </lineage>
</organism>